<dbReference type="Proteomes" id="UP001161247">
    <property type="component" value="Chromosome 8"/>
</dbReference>
<feature type="compositionally biased region" description="Polar residues" evidence="6">
    <location>
        <begin position="105"/>
        <end position="126"/>
    </location>
</feature>
<evidence type="ECO:0000256" key="4">
    <source>
        <dbReference type="ARBA" id="ARBA00022777"/>
    </source>
</evidence>
<feature type="domain" description="Protein kinase" evidence="7">
    <location>
        <begin position="190"/>
        <end position="441"/>
    </location>
</feature>
<keyword evidence="2" id="KW-0808">Transferase</keyword>
<dbReference type="SUPFAM" id="SSF56112">
    <property type="entry name" value="Protein kinase-like (PK-like)"/>
    <property type="match status" value="1"/>
</dbReference>
<dbReference type="InterPro" id="IPR011009">
    <property type="entry name" value="Kinase-like_dom_sf"/>
</dbReference>
<keyword evidence="3" id="KW-0547">Nucleotide-binding</keyword>
<evidence type="ECO:0000313" key="9">
    <source>
        <dbReference type="Proteomes" id="UP001161247"/>
    </source>
</evidence>
<keyword evidence="9" id="KW-1185">Reference proteome</keyword>
<organism evidence="8 9">
    <name type="scientific">Oldenlandia corymbosa var. corymbosa</name>
    <dbReference type="NCBI Taxonomy" id="529605"/>
    <lineage>
        <taxon>Eukaryota</taxon>
        <taxon>Viridiplantae</taxon>
        <taxon>Streptophyta</taxon>
        <taxon>Embryophyta</taxon>
        <taxon>Tracheophyta</taxon>
        <taxon>Spermatophyta</taxon>
        <taxon>Magnoliopsida</taxon>
        <taxon>eudicotyledons</taxon>
        <taxon>Gunneridae</taxon>
        <taxon>Pentapetalae</taxon>
        <taxon>asterids</taxon>
        <taxon>lamiids</taxon>
        <taxon>Gentianales</taxon>
        <taxon>Rubiaceae</taxon>
        <taxon>Rubioideae</taxon>
        <taxon>Spermacoceae</taxon>
        <taxon>Hedyotis-Oldenlandia complex</taxon>
        <taxon>Oldenlandia</taxon>
    </lineage>
</organism>
<dbReference type="InterPro" id="IPR050538">
    <property type="entry name" value="MAP_kinase_kinase_kinase"/>
</dbReference>
<dbReference type="PANTHER" id="PTHR48016">
    <property type="entry name" value="MAP KINASE KINASE KINASE SSK2-RELATED-RELATED"/>
    <property type="match status" value="1"/>
</dbReference>
<keyword evidence="4" id="KW-0418">Kinase</keyword>
<dbReference type="GO" id="GO:0004709">
    <property type="term" value="F:MAP kinase kinase kinase activity"/>
    <property type="evidence" value="ECO:0007669"/>
    <property type="project" value="TreeGrafter"/>
</dbReference>
<evidence type="ECO:0000256" key="3">
    <source>
        <dbReference type="ARBA" id="ARBA00022741"/>
    </source>
</evidence>
<sequence>MPCSCLRRRRRRIQHHDEEGDKDKPIRSMAEAIFVMQQSPRSRLELDDFGACAASFQASFCGSQISHKTGHPLPLPLPLNSPDPSTRFSASSSCSSVSDNRNDNEFLSENGSFPTSRKSVESGPSSWPITSCAATRYSRSFFSSLQHPVSDRSFEFQTETSKTLSHHPTHCLPRPPVSPITFSAVEDQKWKKGKLWGEGTLGRVYAGFNSENGKMCAIKEIGIVSNPHISKILLQQLHQEQDKLSIYMECVSGGSVLKLLKEYGPFSEKIIQSYMWKILCGLAYLHDRNIAHRAIKGANILITPKGDVKLADFGMAKHLIEDSGADGLPADIWSLGCLVIEMAATKPPWSQYEVESAIFKIAHDQEIPELPNELSEEADALRSGKFLIIYAQRVALLPRPVTWDYCGLYLLRLPSFQGPQRKLRKTISFSLPDILNKATKT</sequence>
<evidence type="ECO:0000256" key="2">
    <source>
        <dbReference type="ARBA" id="ARBA00022679"/>
    </source>
</evidence>
<keyword evidence="5" id="KW-0067">ATP-binding</keyword>
<dbReference type="InterPro" id="IPR000719">
    <property type="entry name" value="Prot_kinase_dom"/>
</dbReference>
<dbReference type="PROSITE" id="PS50011">
    <property type="entry name" value="PROTEIN_KINASE_DOM"/>
    <property type="match status" value="1"/>
</dbReference>
<proteinExistence type="inferred from homology"/>
<dbReference type="Pfam" id="PF00069">
    <property type="entry name" value="Pkinase"/>
    <property type="match status" value="1"/>
</dbReference>
<reference evidence="8" key="1">
    <citation type="submission" date="2023-03" db="EMBL/GenBank/DDBJ databases">
        <authorList>
            <person name="Julca I."/>
        </authorList>
    </citation>
    <scope>NUCLEOTIDE SEQUENCE</scope>
</reference>
<gene>
    <name evidence="8" type="ORF">OLC1_LOCUS22096</name>
</gene>
<dbReference type="EMBL" id="OX459125">
    <property type="protein sequence ID" value="CAI9115601.1"/>
    <property type="molecule type" value="Genomic_DNA"/>
</dbReference>
<feature type="region of interest" description="Disordered" evidence="6">
    <location>
        <begin position="72"/>
        <end position="126"/>
    </location>
</feature>
<dbReference type="Gene3D" id="1.10.510.10">
    <property type="entry name" value="Transferase(Phosphotransferase) domain 1"/>
    <property type="match status" value="1"/>
</dbReference>
<feature type="compositionally biased region" description="Low complexity" evidence="6">
    <location>
        <begin position="85"/>
        <end position="98"/>
    </location>
</feature>
<evidence type="ECO:0000256" key="6">
    <source>
        <dbReference type="SAM" id="MobiDB-lite"/>
    </source>
</evidence>
<dbReference type="PANTHER" id="PTHR48016:SF8">
    <property type="entry name" value="MITOGEN-ACTIVATED PROTEIN KINASE KINASE KINASE 3"/>
    <property type="match status" value="1"/>
</dbReference>
<evidence type="ECO:0000259" key="7">
    <source>
        <dbReference type="PROSITE" id="PS50011"/>
    </source>
</evidence>
<dbReference type="AlphaFoldDB" id="A0AAV1E5W4"/>
<evidence type="ECO:0000256" key="1">
    <source>
        <dbReference type="ARBA" id="ARBA00006529"/>
    </source>
</evidence>
<evidence type="ECO:0000256" key="5">
    <source>
        <dbReference type="ARBA" id="ARBA00022840"/>
    </source>
</evidence>
<comment type="similarity">
    <text evidence="1">Belongs to the protein kinase superfamily. STE Ser/Thr protein kinase family. MAP kinase kinase kinase subfamily.</text>
</comment>
<protein>
    <submittedName>
        <fullName evidence="8">OLC1v1016541C1</fullName>
    </submittedName>
</protein>
<accession>A0AAV1E5W4</accession>
<dbReference type="GO" id="GO:0005737">
    <property type="term" value="C:cytoplasm"/>
    <property type="evidence" value="ECO:0007669"/>
    <property type="project" value="TreeGrafter"/>
</dbReference>
<evidence type="ECO:0000313" key="8">
    <source>
        <dbReference type="EMBL" id="CAI9115601.1"/>
    </source>
</evidence>
<dbReference type="GO" id="GO:0005524">
    <property type="term" value="F:ATP binding"/>
    <property type="evidence" value="ECO:0007669"/>
    <property type="project" value="UniProtKB-KW"/>
</dbReference>
<name>A0AAV1E5W4_OLDCO</name>